<dbReference type="GO" id="GO:0070043">
    <property type="term" value="F:rRNA (guanine-N7-)-methyltransferase activity"/>
    <property type="evidence" value="ECO:0007669"/>
    <property type="project" value="UniProtKB-UniRule"/>
</dbReference>
<feature type="binding site" evidence="6">
    <location>
        <position position="78"/>
    </location>
    <ligand>
        <name>S-adenosyl-L-methionine</name>
        <dbReference type="ChEBI" id="CHEBI:59789"/>
    </ligand>
</feature>
<comment type="function">
    <text evidence="6">Specifically methylates the N7 position of guanine in position 527 of 16S rRNA.</text>
</comment>
<comment type="similarity">
    <text evidence="6">Belongs to the methyltransferase superfamily. RNA methyltransferase RsmG family.</text>
</comment>
<dbReference type="Proteomes" id="UP000027725">
    <property type="component" value="Unassembled WGS sequence"/>
</dbReference>
<keyword evidence="3 6" id="KW-0489">Methyltransferase</keyword>
<keyword evidence="1 6" id="KW-0963">Cytoplasm</keyword>
<comment type="caution">
    <text evidence="6">Lacks conserved residue(s) required for the propagation of feature annotation.</text>
</comment>
<dbReference type="Pfam" id="PF02527">
    <property type="entry name" value="GidB"/>
    <property type="match status" value="1"/>
</dbReference>
<dbReference type="PANTHER" id="PTHR31760:SF0">
    <property type="entry name" value="S-ADENOSYL-L-METHIONINE-DEPENDENT METHYLTRANSFERASES SUPERFAMILY PROTEIN"/>
    <property type="match status" value="1"/>
</dbReference>
<evidence type="ECO:0000313" key="7">
    <source>
        <dbReference type="EMBL" id="KEP68932.1"/>
    </source>
</evidence>
<keyword evidence="5 6" id="KW-0949">S-adenosyl-L-methionine</keyword>
<dbReference type="eggNOG" id="COG0357">
    <property type="taxonomic scope" value="Bacteria"/>
</dbReference>
<comment type="catalytic activity">
    <reaction evidence="6">
        <text>guanosine(527) in 16S rRNA + S-adenosyl-L-methionine = N(7)-methylguanosine(527) in 16S rRNA + S-adenosyl-L-homocysteine</text>
        <dbReference type="Rhea" id="RHEA:42732"/>
        <dbReference type="Rhea" id="RHEA-COMP:10209"/>
        <dbReference type="Rhea" id="RHEA-COMP:10210"/>
        <dbReference type="ChEBI" id="CHEBI:57856"/>
        <dbReference type="ChEBI" id="CHEBI:59789"/>
        <dbReference type="ChEBI" id="CHEBI:74269"/>
        <dbReference type="ChEBI" id="CHEBI:74480"/>
        <dbReference type="EC" id="2.1.1.170"/>
    </reaction>
</comment>
<evidence type="ECO:0000256" key="6">
    <source>
        <dbReference type="HAMAP-Rule" id="MF_00074"/>
    </source>
</evidence>
<evidence type="ECO:0000256" key="4">
    <source>
        <dbReference type="ARBA" id="ARBA00022679"/>
    </source>
</evidence>
<feature type="binding site" evidence="6">
    <location>
        <begin position="127"/>
        <end position="128"/>
    </location>
    <ligand>
        <name>S-adenosyl-L-methionine</name>
        <dbReference type="ChEBI" id="CHEBI:59789"/>
    </ligand>
</feature>
<name>A0A074U2P9_9RHOB</name>
<evidence type="ECO:0000313" key="8">
    <source>
        <dbReference type="Proteomes" id="UP000027725"/>
    </source>
</evidence>
<dbReference type="InterPro" id="IPR029063">
    <property type="entry name" value="SAM-dependent_MTases_sf"/>
</dbReference>
<dbReference type="RefSeq" id="WP_038067834.1">
    <property type="nucleotide sequence ID" value="NZ_FOVB01000004.1"/>
</dbReference>
<protein>
    <recommendedName>
        <fullName evidence="6">Ribosomal RNA small subunit methyltransferase G</fullName>
        <ecNumber evidence="6">2.1.1.170</ecNumber>
    </recommendedName>
    <alternativeName>
        <fullName evidence="6">16S rRNA 7-methylguanosine methyltransferase</fullName>
        <shortName evidence="6">16S rRNA m7G methyltransferase</shortName>
    </alternativeName>
</protein>
<gene>
    <name evidence="6" type="primary">rsmG</name>
    <name evidence="7" type="ORF">DL1_08120</name>
</gene>
<dbReference type="Gene3D" id="3.40.50.150">
    <property type="entry name" value="Vaccinia Virus protein VP39"/>
    <property type="match status" value="1"/>
</dbReference>
<dbReference type="SUPFAM" id="SSF53335">
    <property type="entry name" value="S-adenosyl-L-methionine-dependent methyltransferases"/>
    <property type="match status" value="1"/>
</dbReference>
<accession>A0A074U2P9</accession>
<evidence type="ECO:0000256" key="3">
    <source>
        <dbReference type="ARBA" id="ARBA00022603"/>
    </source>
</evidence>
<dbReference type="OrthoDB" id="9808773at2"/>
<dbReference type="PIRSF" id="PIRSF003078">
    <property type="entry name" value="GidB"/>
    <property type="match status" value="1"/>
</dbReference>
<evidence type="ECO:0000256" key="5">
    <source>
        <dbReference type="ARBA" id="ARBA00022691"/>
    </source>
</evidence>
<evidence type="ECO:0000256" key="1">
    <source>
        <dbReference type="ARBA" id="ARBA00022490"/>
    </source>
</evidence>
<feature type="binding site" evidence="6">
    <location>
        <position position="73"/>
    </location>
    <ligand>
        <name>S-adenosyl-L-methionine</name>
        <dbReference type="ChEBI" id="CHEBI:59789"/>
    </ligand>
</feature>
<dbReference type="NCBIfam" id="TIGR00138">
    <property type="entry name" value="rsmG_gidB"/>
    <property type="match status" value="1"/>
</dbReference>
<evidence type="ECO:0000256" key="2">
    <source>
        <dbReference type="ARBA" id="ARBA00022552"/>
    </source>
</evidence>
<dbReference type="EMBL" id="JHEH01000021">
    <property type="protein sequence ID" value="KEP68932.1"/>
    <property type="molecule type" value="Genomic_DNA"/>
</dbReference>
<dbReference type="InterPro" id="IPR003682">
    <property type="entry name" value="rRNA_ssu_MeTfrase_G"/>
</dbReference>
<organism evidence="7 8">
    <name type="scientific">Thioclava dalianensis</name>
    <dbReference type="NCBI Taxonomy" id="1185766"/>
    <lineage>
        <taxon>Bacteria</taxon>
        <taxon>Pseudomonadati</taxon>
        <taxon>Pseudomonadota</taxon>
        <taxon>Alphaproteobacteria</taxon>
        <taxon>Rhodobacterales</taxon>
        <taxon>Paracoccaceae</taxon>
        <taxon>Thioclava</taxon>
    </lineage>
</organism>
<comment type="subcellular location">
    <subcellularLocation>
        <location evidence="6">Cytoplasm</location>
    </subcellularLocation>
</comment>
<feature type="binding site" evidence="6">
    <location>
        <position position="141"/>
    </location>
    <ligand>
        <name>S-adenosyl-L-methionine</name>
        <dbReference type="ChEBI" id="CHEBI:59789"/>
    </ligand>
</feature>
<keyword evidence="8" id="KW-1185">Reference proteome</keyword>
<dbReference type="AlphaFoldDB" id="A0A074U2P9"/>
<dbReference type="GO" id="GO:0005829">
    <property type="term" value="C:cytosol"/>
    <property type="evidence" value="ECO:0007669"/>
    <property type="project" value="TreeGrafter"/>
</dbReference>
<dbReference type="EC" id="2.1.1.170" evidence="6"/>
<keyword evidence="2 6" id="KW-0698">rRNA processing</keyword>
<proteinExistence type="inferred from homology"/>
<dbReference type="PANTHER" id="PTHR31760">
    <property type="entry name" value="S-ADENOSYL-L-METHIONINE-DEPENDENT METHYLTRANSFERASES SUPERFAMILY PROTEIN"/>
    <property type="match status" value="1"/>
</dbReference>
<dbReference type="STRING" id="1185766.SAMN05216224_104245"/>
<sequence>MSRSEAVFAERFDVSRETLERLSNLEALIKKWNPTINLVARSTLTDIWSRHFADSAQIFSFAPENSDHWADFGAGGGFPGLVVAILALETRPELQISLVESDLRKSAFLGTAIRDLGLSARVMAERIEDIAPLDCDVLSARALAPLPKLLGFSEGHLREDGVALFPKGARWQEEVASARENWSFDIESWPSQVDPNGKILKITGVRRV</sequence>
<comment type="caution">
    <text evidence="7">The sequence shown here is derived from an EMBL/GenBank/DDBJ whole genome shotgun (WGS) entry which is preliminary data.</text>
</comment>
<reference evidence="7 8" key="1">
    <citation type="submission" date="2014-03" db="EMBL/GenBank/DDBJ databases">
        <title>The draft genome sequence of Thioclava dalianensis DLFJ1-1.</title>
        <authorList>
            <person name="Lai Q."/>
            <person name="Shao Z."/>
        </authorList>
    </citation>
    <scope>NUCLEOTIDE SEQUENCE [LARGE SCALE GENOMIC DNA]</scope>
    <source>
        <strain evidence="7 8">DLFJ1-1</strain>
    </source>
</reference>
<dbReference type="HAMAP" id="MF_00074">
    <property type="entry name" value="16SrRNA_methyltr_G"/>
    <property type="match status" value="1"/>
</dbReference>
<keyword evidence="4 6" id="KW-0808">Transferase</keyword>